<dbReference type="InterPro" id="IPR018060">
    <property type="entry name" value="HTH_AraC"/>
</dbReference>
<gene>
    <name evidence="2" type="ORF">HJG44_15330</name>
</gene>
<protein>
    <submittedName>
        <fullName evidence="2">AraC family transcriptional regulator</fullName>
    </submittedName>
</protein>
<dbReference type="EMBL" id="JABEPP010000004">
    <property type="protein sequence ID" value="NNM73757.1"/>
    <property type="molecule type" value="Genomic_DNA"/>
</dbReference>
<feature type="domain" description="HTH araC/xylS-type" evidence="1">
    <location>
        <begin position="149"/>
        <end position="221"/>
    </location>
</feature>
<evidence type="ECO:0000259" key="1">
    <source>
        <dbReference type="PROSITE" id="PS01124"/>
    </source>
</evidence>
<dbReference type="RefSeq" id="WP_171219250.1">
    <property type="nucleotide sequence ID" value="NZ_JABEPP010000004.1"/>
</dbReference>
<dbReference type="Pfam" id="PF12833">
    <property type="entry name" value="HTH_18"/>
    <property type="match status" value="1"/>
</dbReference>
<organism evidence="2 3">
    <name type="scientific">Enterovirga aerilata</name>
    <dbReference type="NCBI Taxonomy" id="2730920"/>
    <lineage>
        <taxon>Bacteria</taxon>
        <taxon>Pseudomonadati</taxon>
        <taxon>Pseudomonadota</taxon>
        <taxon>Alphaproteobacteria</taxon>
        <taxon>Hyphomicrobiales</taxon>
        <taxon>Methylobacteriaceae</taxon>
        <taxon>Enterovirga</taxon>
    </lineage>
</organism>
<accession>A0A849ICP4</accession>
<comment type="caution">
    <text evidence="2">The sequence shown here is derived from an EMBL/GenBank/DDBJ whole genome shotgun (WGS) entry which is preliminary data.</text>
</comment>
<dbReference type="AlphaFoldDB" id="A0A849ICP4"/>
<dbReference type="SMART" id="SM00342">
    <property type="entry name" value="HTH_ARAC"/>
    <property type="match status" value="1"/>
</dbReference>
<keyword evidence="3" id="KW-1185">Reference proteome</keyword>
<sequence length="246" mass="26537">MPTSDKAAPAPLYLELAPPAGAPAQIDHFFVYCDCGLLSGPGTGRFATDLFTLSLTLRGGADRGPRARLDLETPRPAFSPRRAPFEGAIAGMRLEAAPHLLPSERNLDALTRALLAMARNGEAWAPLVAALDQLACDLTFSGSHSAPASARSERRCVRATTGMSRRRLVATRRFRTLLDGLAARDQALSELALDAGYYDQSHMSAACRAFADAPPGVLRRLARARPSGRFFQDQGLETRLRLLIDP</sequence>
<dbReference type="Gene3D" id="1.10.10.60">
    <property type="entry name" value="Homeodomain-like"/>
    <property type="match status" value="1"/>
</dbReference>
<evidence type="ECO:0000313" key="3">
    <source>
        <dbReference type="Proteomes" id="UP000564885"/>
    </source>
</evidence>
<dbReference type="GO" id="GO:0003700">
    <property type="term" value="F:DNA-binding transcription factor activity"/>
    <property type="evidence" value="ECO:0007669"/>
    <property type="project" value="InterPro"/>
</dbReference>
<proteinExistence type="predicted"/>
<dbReference type="GO" id="GO:0043565">
    <property type="term" value="F:sequence-specific DNA binding"/>
    <property type="evidence" value="ECO:0007669"/>
    <property type="project" value="InterPro"/>
</dbReference>
<name>A0A849ICP4_9HYPH</name>
<dbReference type="Proteomes" id="UP000564885">
    <property type="component" value="Unassembled WGS sequence"/>
</dbReference>
<reference evidence="2 3" key="1">
    <citation type="submission" date="2020-04" db="EMBL/GenBank/DDBJ databases">
        <title>Enterovirga sp. isolate from soil.</title>
        <authorList>
            <person name="Chea S."/>
            <person name="Kim D.-U."/>
        </authorList>
    </citation>
    <scope>NUCLEOTIDE SEQUENCE [LARGE SCALE GENOMIC DNA]</scope>
    <source>
        <strain evidence="2 3">DB1703</strain>
    </source>
</reference>
<dbReference type="PROSITE" id="PS01124">
    <property type="entry name" value="HTH_ARAC_FAMILY_2"/>
    <property type="match status" value="1"/>
</dbReference>
<evidence type="ECO:0000313" key="2">
    <source>
        <dbReference type="EMBL" id="NNM73757.1"/>
    </source>
</evidence>